<reference evidence="14 15" key="1">
    <citation type="submission" date="2017-04" db="EMBL/GenBank/DDBJ databases">
        <authorList>
            <person name="Afonso C.L."/>
            <person name="Miller P.J."/>
            <person name="Scott M.A."/>
            <person name="Spackman E."/>
            <person name="Goraichik I."/>
            <person name="Dimitrov K.M."/>
            <person name="Suarez D.L."/>
            <person name="Swayne D.E."/>
        </authorList>
    </citation>
    <scope>NUCLEOTIDE SEQUENCE [LARGE SCALE GENOMIC DNA]</scope>
    <source>
        <strain evidence="14 15">DSM 22418</strain>
    </source>
</reference>
<feature type="binding site" evidence="12">
    <location>
        <begin position="37"/>
        <end position="38"/>
    </location>
    <ligand>
        <name>D-ribulose 5-phosphate</name>
        <dbReference type="ChEBI" id="CHEBI:58121"/>
    </ligand>
</feature>
<keyword evidence="15" id="KW-1185">Reference proteome</keyword>
<evidence type="ECO:0000256" key="13">
    <source>
        <dbReference type="RuleBase" id="RU003843"/>
    </source>
</evidence>
<evidence type="ECO:0000256" key="4">
    <source>
        <dbReference type="ARBA" id="ARBA00012153"/>
    </source>
</evidence>
<feature type="binding site" evidence="12">
    <location>
        <position position="42"/>
    </location>
    <ligand>
        <name>D-ribulose 5-phosphate</name>
        <dbReference type="ChEBI" id="CHEBI:58121"/>
    </ligand>
</feature>
<evidence type="ECO:0000256" key="12">
    <source>
        <dbReference type="HAMAP-Rule" id="MF_00180"/>
    </source>
</evidence>
<organism evidence="14 15">
    <name type="scientific">Sphingobacterium psychroaquaticum</name>
    <dbReference type="NCBI Taxonomy" id="561061"/>
    <lineage>
        <taxon>Bacteria</taxon>
        <taxon>Pseudomonadati</taxon>
        <taxon>Bacteroidota</taxon>
        <taxon>Sphingobacteriia</taxon>
        <taxon>Sphingobacteriales</taxon>
        <taxon>Sphingobacteriaceae</taxon>
        <taxon>Sphingobacterium</taxon>
    </lineage>
</organism>
<keyword evidence="6 12" id="KW-0686">Riboflavin biosynthesis</keyword>
<dbReference type="Pfam" id="PF00926">
    <property type="entry name" value="DHBP_synthase"/>
    <property type="match status" value="1"/>
</dbReference>
<dbReference type="GO" id="GO:0030145">
    <property type="term" value="F:manganese ion binding"/>
    <property type="evidence" value="ECO:0007669"/>
    <property type="project" value="UniProtKB-UniRule"/>
</dbReference>
<comment type="pathway">
    <text evidence="2 12 13">Cofactor biosynthesis; riboflavin biosynthesis; 2-hydroxy-3-oxobutyl phosphate from D-ribulose 5-phosphate: step 1/1.</text>
</comment>
<evidence type="ECO:0000256" key="3">
    <source>
        <dbReference type="ARBA" id="ARBA00011738"/>
    </source>
</evidence>
<dbReference type="GO" id="GO:0008686">
    <property type="term" value="F:3,4-dihydroxy-2-butanone-4-phosphate synthase activity"/>
    <property type="evidence" value="ECO:0007669"/>
    <property type="project" value="UniProtKB-UniRule"/>
</dbReference>
<dbReference type="STRING" id="561061.SAMN05660862_0640"/>
<keyword evidence="9 12" id="KW-0464">Manganese</keyword>
<dbReference type="OrthoDB" id="9793111at2"/>
<dbReference type="NCBIfam" id="TIGR00506">
    <property type="entry name" value="ribB"/>
    <property type="match status" value="1"/>
</dbReference>
<dbReference type="PANTHER" id="PTHR21327:SF38">
    <property type="entry name" value="3,4-DIHYDROXY-2-BUTANONE 4-PHOSPHATE SYNTHASE"/>
    <property type="match status" value="1"/>
</dbReference>
<accession>A0A1X7IAU2</accession>
<dbReference type="InterPro" id="IPR017945">
    <property type="entry name" value="DHBP_synth_RibB-like_a/b_dom"/>
</dbReference>
<dbReference type="HAMAP" id="MF_00180">
    <property type="entry name" value="RibB"/>
    <property type="match status" value="1"/>
</dbReference>
<evidence type="ECO:0000313" key="14">
    <source>
        <dbReference type="EMBL" id="SMG11820.1"/>
    </source>
</evidence>
<feature type="binding site" evidence="12">
    <location>
        <position position="38"/>
    </location>
    <ligand>
        <name>Mg(2+)</name>
        <dbReference type="ChEBI" id="CHEBI:18420"/>
        <label>1</label>
    </ligand>
</feature>
<evidence type="ECO:0000256" key="5">
    <source>
        <dbReference type="ARBA" id="ARBA00018836"/>
    </source>
</evidence>
<dbReference type="GO" id="GO:0009231">
    <property type="term" value="P:riboflavin biosynthetic process"/>
    <property type="evidence" value="ECO:0007669"/>
    <property type="project" value="UniProtKB-UniRule"/>
</dbReference>
<evidence type="ECO:0000256" key="8">
    <source>
        <dbReference type="ARBA" id="ARBA00022842"/>
    </source>
</evidence>
<dbReference type="EC" id="4.1.99.12" evidence="4 12"/>
<evidence type="ECO:0000256" key="9">
    <source>
        <dbReference type="ARBA" id="ARBA00023211"/>
    </source>
</evidence>
<dbReference type="GO" id="GO:0005829">
    <property type="term" value="C:cytosol"/>
    <property type="evidence" value="ECO:0007669"/>
    <property type="project" value="UniProtKB-ARBA"/>
</dbReference>
<evidence type="ECO:0000256" key="10">
    <source>
        <dbReference type="ARBA" id="ARBA00023239"/>
    </source>
</evidence>
<evidence type="ECO:0000256" key="1">
    <source>
        <dbReference type="ARBA" id="ARBA00002284"/>
    </source>
</evidence>
<gene>
    <name evidence="12" type="primary">ribB</name>
    <name evidence="14" type="ORF">SAMN05660862_0640</name>
</gene>
<dbReference type="PANTHER" id="PTHR21327">
    <property type="entry name" value="GTP CYCLOHYDROLASE II-RELATED"/>
    <property type="match status" value="1"/>
</dbReference>
<comment type="cofactor">
    <cofactor evidence="12 13">
        <name>Mg(2+)</name>
        <dbReference type="ChEBI" id="CHEBI:18420"/>
    </cofactor>
    <cofactor evidence="12 13">
        <name>Mn(2+)</name>
        <dbReference type="ChEBI" id="CHEBI:29035"/>
    </cofactor>
    <text evidence="12 13">Binds 2 divalent metal cations per subunit. Magnesium or manganese.</text>
</comment>
<evidence type="ECO:0000256" key="6">
    <source>
        <dbReference type="ARBA" id="ARBA00022619"/>
    </source>
</evidence>
<keyword evidence="7 12" id="KW-0479">Metal-binding</keyword>
<dbReference type="AlphaFoldDB" id="A0A1X7IAU2"/>
<dbReference type="UniPathway" id="UPA00275">
    <property type="reaction ID" value="UER00399"/>
</dbReference>
<feature type="binding site" evidence="12">
    <location>
        <position position="38"/>
    </location>
    <ligand>
        <name>Mg(2+)</name>
        <dbReference type="ChEBI" id="CHEBI:18420"/>
        <label>2</label>
    </ligand>
</feature>
<proteinExistence type="inferred from homology"/>
<comment type="similarity">
    <text evidence="11 12 13">Belongs to the DHBP synthase family.</text>
</comment>
<evidence type="ECO:0000256" key="2">
    <source>
        <dbReference type="ARBA" id="ARBA00004904"/>
    </source>
</evidence>
<name>A0A1X7IAU2_9SPHI</name>
<sequence>MEDNLRPFGETPEQRIAAAIDALKKGHGILLVDDADRENEGDLIFSAEKMRHDDMALMIRYCSGIVCLCLTQEKADALELPYMVRDNSSLFQTPFTISIDARLGATTGLSAADRIATIQAAIADTAKPTDLVRPGHIFPLRAHPDGVLARNGHTEGSVDLMKLAGLQPTSVLCELMNDDGTMARLPEVIAFATAHNMPVLSIADIVAYRSSIAGIENKPQVMDVV</sequence>
<dbReference type="FunFam" id="3.90.870.10:FF:000002">
    <property type="entry name" value="3,4-dihydroxy-2-butanone 4-phosphate synthase"/>
    <property type="match status" value="1"/>
</dbReference>
<evidence type="ECO:0000256" key="11">
    <source>
        <dbReference type="ARBA" id="ARBA00060730"/>
    </source>
</evidence>
<evidence type="ECO:0000313" key="15">
    <source>
        <dbReference type="Proteomes" id="UP000192980"/>
    </source>
</evidence>
<dbReference type="Gene3D" id="3.90.870.10">
    <property type="entry name" value="DHBP synthase"/>
    <property type="match status" value="1"/>
</dbReference>
<protein>
    <recommendedName>
        <fullName evidence="5 12">3,4-dihydroxy-2-butanone 4-phosphate synthase</fullName>
        <shortName evidence="12 13">DHBP synthase</shortName>
        <ecNumber evidence="4 12">4.1.99.12</ecNumber>
    </recommendedName>
</protein>
<feature type="site" description="Essential for catalytic activity" evidence="12">
    <location>
        <position position="136"/>
    </location>
</feature>
<keyword evidence="8 12" id="KW-0460">Magnesium</keyword>
<feature type="binding site" evidence="12">
    <location>
        <begin position="150"/>
        <end position="154"/>
    </location>
    <ligand>
        <name>D-ribulose 5-phosphate</name>
        <dbReference type="ChEBI" id="CHEBI:58121"/>
    </ligand>
</feature>
<feature type="site" description="Essential for catalytic activity" evidence="12">
    <location>
        <position position="174"/>
    </location>
</feature>
<comment type="subunit">
    <text evidence="3 12 13">Homodimer.</text>
</comment>
<dbReference type="Proteomes" id="UP000192980">
    <property type="component" value="Unassembled WGS sequence"/>
</dbReference>
<comment type="catalytic activity">
    <reaction evidence="12 13">
        <text>D-ribulose 5-phosphate = (2S)-2-hydroxy-3-oxobutyl phosphate + formate + H(+)</text>
        <dbReference type="Rhea" id="RHEA:18457"/>
        <dbReference type="ChEBI" id="CHEBI:15378"/>
        <dbReference type="ChEBI" id="CHEBI:15740"/>
        <dbReference type="ChEBI" id="CHEBI:58121"/>
        <dbReference type="ChEBI" id="CHEBI:58830"/>
        <dbReference type="EC" id="4.1.99.12"/>
    </reaction>
</comment>
<feature type="binding site" evidence="12">
    <location>
        <position position="153"/>
    </location>
    <ligand>
        <name>Mg(2+)</name>
        <dbReference type="ChEBI" id="CHEBI:18420"/>
        <label>2</label>
    </ligand>
</feature>
<dbReference type="RefSeq" id="WP_085471501.1">
    <property type="nucleotide sequence ID" value="NZ_FXAU01000001.1"/>
</dbReference>
<evidence type="ECO:0000256" key="7">
    <source>
        <dbReference type="ARBA" id="ARBA00022723"/>
    </source>
</evidence>
<dbReference type="InterPro" id="IPR000422">
    <property type="entry name" value="DHBP_synthase_RibB"/>
</dbReference>
<dbReference type="SUPFAM" id="SSF55821">
    <property type="entry name" value="YrdC/RibB"/>
    <property type="match status" value="1"/>
</dbReference>
<dbReference type="GO" id="GO:0000287">
    <property type="term" value="F:magnesium ion binding"/>
    <property type="evidence" value="ECO:0007669"/>
    <property type="project" value="UniProtKB-UniRule"/>
</dbReference>
<keyword evidence="10 12" id="KW-0456">Lyase</keyword>
<comment type="function">
    <text evidence="1 12 13">Catalyzes the conversion of D-ribulose 5-phosphate to formate and 3,4-dihydroxy-2-butanone 4-phosphate.</text>
</comment>
<dbReference type="EMBL" id="FXAU01000001">
    <property type="protein sequence ID" value="SMG11820.1"/>
    <property type="molecule type" value="Genomic_DNA"/>
</dbReference>